<dbReference type="SUPFAM" id="SSF53335">
    <property type="entry name" value="S-adenosyl-L-methionine-dependent methyltransferases"/>
    <property type="match status" value="1"/>
</dbReference>
<comment type="caution">
    <text evidence="2">The sequence shown here is derived from an EMBL/GenBank/DDBJ whole genome shotgun (WGS) entry which is preliminary data.</text>
</comment>
<sequence>MVTTGLHGVVHRLIPPRRERGILLNPACENWMPAPGMEDCEDWDPAEKNYEIHNCDLLRRPLPNLKVCDLNLPWPYPSEWADVILSVEIIEHLENPWHHFREVKRVLKLGGVLILTVPNILAPVSLELWPYFNWFGPGEWAGGAHINPMPVYEFRLIIEKVGMVIEQEFYHPAESKINLVLVVRRT</sequence>
<proteinExistence type="predicted"/>
<protein>
    <recommendedName>
        <fullName evidence="1">Methyltransferase type 11 domain-containing protein</fullName>
    </recommendedName>
</protein>
<evidence type="ECO:0000313" key="2">
    <source>
        <dbReference type="EMBL" id="GAH25716.1"/>
    </source>
</evidence>
<reference evidence="2" key="1">
    <citation type="journal article" date="2014" name="Front. Microbiol.">
        <title>High frequency of phylogenetically diverse reductive dehalogenase-homologous genes in deep subseafloor sedimentary metagenomes.</title>
        <authorList>
            <person name="Kawai M."/>
            <person name="Futagami T."/>
            <person name="Toyoda A."/>
            <person name="Takaki Y."/>
            <person name="Nishi S."/>
            <person name="Hori S."/>
            <person name="Arai W."/>
            <person name="Tsubouchi T."/>
            <person name="Morono Y."/>
            <person name="Uchiyama I."/>
            <person name="Ito T."/>
            <person name="Fujiyama A."/>
            <person name="Inagaki F."/>
            <person name="Takami H."/>
        </authorList>
    </citation>
    <scope>NUCLEOTIDE SEQUENCE</scope>
    <source>
        <strain evidence="2">Expedition CK06-06</strain>
    </source>
</reference>
<evidence type="ECO:0000259" key="1">
    <source>
        <dbReference type="Pfam" id="PF08241"/>
    </source>
</evidence>
<dbReference type="CDD" id="cd02440">
    <property type="entry name" value="AdoMet_MTases"/>
    <property type="match status" value="1"/>
</dbReference>
<gene>
    <name evidence="2" type="ORF">S03H2_00223</name>
</gene>
<dbReference type="Gene3D" id="3.40.50.150">
    <property type="entry name" value="Vaccinia Virus protein VP39"/>
    <property type="match status" value="1"/>
</dbReference>
<dbReference type="AlphaFoldDB" id="X1DXG3"/>
<dbReference type="InterPro" id="IPR013216">
    <property type="entry name" value="Methyltransf_11"/>
</dbReference>
<accession>X1DXG3</accession>
<dbReference type="GO" id="GO:0008757">
    <property type="term" value="F:S-adenosylmethionine-dependent methyltransferase activity"/>
    <property type="evidence" value="ECO:0007669"/>
    <property type="project" value="InterPro"/>
</dbReference>
<dbReference type="Pfam" id="PF08241">
    <property type="entry name" value="Methyltransf_11"/>
    <property type="match status" value="1"/>
</dbReference>
<organism evidence="2">
    <name type="scientific">marine sediment metagenome</name>
    <dbReference type="NCBI Taxonomy" id="412755"/>
    <lineage>
        <taxon>unclassified sequences</taxon>
        <taxon>metagenomes</taxon>
        <taxon>ecological metagenomes</taxon>
    </lineage>
</organism>
<name>X1DXG3_9ZZZZ</name>
<feature type="domain" description="Methyltransferase type 11" evidence="1">
    <location>
        <begin position="51"/>
        <end position="115"/>
    </location>
</feature>
<dbReference type="InterPro" id="IPR029063">
    <property type="entry name" value="SAM-dependent_MTases_sf"/>
</dbReference>
<dbReference type="EMBL" id="BARU01000026">
    <property type="protein sequence ID" value="GAH25716.1"/>
    <property type="molecule type" value="Genomic_DNA"/>
</dbReference>